<evidence type="ECO:0000313" key="4">
    <source>
        <dbReference type="EMBL" id="THD06716.1"/>
    </source>
</evidence>
<comment type="caution">
    <text evidence="4">The sequence shown here is derived from an EMBL/GenBank/DDBJ whole genome shotgun (WGS) entry which is preliminary data.</text>
</comment>
<feature type="domain" description="J" evidence="3">
    <location>
        <begin position="9"/>
        <end position="68"/>
    </location>
</feature>
<evidence type="ECO:0000313" key="5">
    <source>
        <dbReference type="Proteomes" id="UP000306317"/>
    </source>
</evidence>
<sequence length="218" mass="23885">MARETDFLDLYRLLDLEPGCGLGEFKHAYRRRVAVLHPDRRSDDPHGVAAQRLQQLTAMYGMAMEFHRAHGRLPGAASVRPSPSPAGEAGPAAVAPRVRTSRRRSRRWLLLPAAAIAVWLLWPGEPPSPPAAPPAEIVHHAAPTPLAERPAAQPAWGLGMDAASVRSIEGEPTLMPSDQRWEYGPSWVRFEDGKVVDWYSSPLYPLHVTAHGGAPRGQ</sequence>
<keyword evidence="5" id="KW-1185">Reference proteome</keyword>
<dbReference type="InterPro" id="IPR036869">
    <property type="entry name" value="J_dom_sf"/>
</dbReference>
<dbReference type="Gene3D" id="1.10.287.110">
    <property type="entry name" value="DnaJ domain"/>
    <property type="match status" value="1"/>
</dbReference>
<gene>
    <name evidence="4" type="ORF">B1991_11840</name>
</gene>
<name>A0A4S3KE07_9GAMM</name>
<dbReference type="CDD" id="cd06257">
    <property type="entry name" value="DnaJ"/>
    <property type="match status" value="1"/>
</dbReference>
<dbReference type="EMBL" id="MWIO01000031">
    <property type="protein sequence ID" value="THD06716.1"/>
    <property type="molecule type" value="Genomic_DNA"/>
</dbReference>
<proteinExistence type="predicted"/>
<evidence type="ECO:0000259" key="3">
    <source>
        <dbReference type="PROSITE" id="PS50076"/>
    </source>
</evidence>
<dbReference type="SUPFAM" id="SSF46565">
    <property type="entry name" value="Chaperone J-domain"/>
    <property type="match status" value="1"/>
</dbReference>
<keyword evidence="1" id="KW-0143">Chaperone</keyword>
<feature type="region of interest" description="Disordered" evidence="2">
    <location>
        <begin position="76"/>
        <end position="97"/>
    </location>
</feature>
<evidence type="ECO:0000256" key="2">
    <source>
        <dbReference type="SAM" id="MobiDB-lite"/>
    </source>
</evidence>
<dbReference type="OrthoDB" id="6028181at2"/>
<feature type="compositionally biased region" description="Low complexity" evidence="2">
    <location>
        <begin position="85"/>
        <end position="97"/>
    </location>
</feature>
<dbReference type="Proteomes" id="UP000306317">
    <property type="component" value="Unassembled WGS sequence"/>
</dbReference>
<dbReference type="AlphaFoldDB" id="A0A4S3KE07"/>
<organism evidence="4 5">
    <name type="scientific">Rhodanobacter lindaniclasticus</name>
    <dbReference type="NCBI Taxonomy" id="75310"/>
    <lineage>
        <taxon>Bacteria</taxon>
        <taxon>Pseudomonadati</taxon>
        <taxon>Pseudomonadota</taxon>
        <taxon>Gammaproteobacteria</taxon>
        <taxon>Lysobacterales</taxon>
        <taxon>Rhodanobacteraceae</taxon>
        <taxon>Rhodanobacter</taxon>
    </lineage>
</organism>
<evidence type="ECO:0000256" key="1">
    <source>
        <dbReference type="ARBA" id="ARBA00023186"/>
    </source>
</evidence>
<accession>A0A4S3KE07</accession>
<reference evidence="4 5" key="1">
    <citation type="submission" date="2017-02" db="EMBL/GenBank/DDBJ databases">
        <title>Whole genome sequencing of Rhodanobacter lindaniclasticus DSM 17932.</title>
        <authorList>
            <person name="Kumar S."/>
            <person name="Patil P."/>
            <person name="Patil P.B."/>
        </authorList>
    </citation>
    <scope>NUCLEOTIDE SEQUENCE [LARGE SCALE GENOMIC DNA]</scope>
    <source>
        <strain evidence="4 5">DSM 17932</strain>
    </source>
</reference>
<dbReference type="PROSITE" id="PS50076">
    <property type="entry name" value="DNAJ_2"/>
    <property type="match status" value="1"/>
</dbReference>
<protein>
    <recommendedName>
        <fullName evidence="3">J domain-containing protein</fullName>
    </recommendedName>
</protein>
<dbReference type="InterPro" id="IPR001623">
    <property type="entry name" value="DnaJ_domain"/>
</dbReference>
<dbReference type="RefSeq" id="WP_136258895.1">
    <property type="nucleotide sequence ID" value="NZ_MWIO01000031.1"/>
</dbReference>